<protein>
    <recommendedName>
        <fullName evidence="3">LamG-like jellyroll fold domain-containing protein</fullName>
    </recommendedName>
</protein>
<dbReference type="SUPFAM" id="SSF49899">
    <property type="entry name" value="Concanavalin A-like lectins/glucanases"/>
    <property type="match status" value="1"/>
</dbReference>
<evidence type="ECO:0000313" key="1">
    <source>
        <dbReference type="EMBL" id="GIF23018.1"/>
    </source>
</evidence>
<evidence type="ECO:0000313" key="2">
    <source>
        <dbReference type="Proteomes" id="UP000623608"/>
    </source>
</evidence>
<dbReference type="InterPro" id="IPR013320">
    <property type="entry name" value="ConA-like_dom_sf"/>
</dbReference>
<dbReference type="EMBL" id="BOMY01000038">
    <property type="protein sequence ID" value="GIF23018.1"/>
    <property type="molecule type" value="Genomic_DNA"/>
</dbReference>
<name>A0A919NQW7_9ACTN</name>
<gene>
    <name evidence="1" type="ORF">Ate02nite_57480</name>
</gene>
<dbReference type="Gene3D" id="2.60.120.200">
    <property type="match status" value="1"/>
</dbReference>
<reference evidence="1" key="1">
    <citation type="submission" date="2021-01" db="EMBL/GenBank/DDBJ databases">
        <title>Whole genome shotgun sequence of Actinoplanes tereljensis NBRC 105297.</title>
        <authorList>
            <person name="Komaki H."/>
            <person name="Tamura T."/>
        </authorList>
    </citation>
    <scope>NUCLEOTIDE SEQUENCE</scope>
    <source>
        <strain evidence="1">NBRC 105297</strain>
    </source>
</reference>
<dbReference type="AlphaFoldDB" id="A0A919NQW7"/>
<evidence type="ECO:0008006" key="3">
    <source>
        <dbReference type="Google" id="ProtNLM"/>
    </source>
</evidence>
<sequence length="187" mass="19525">MSLLVSDYWQGQIDDLRIYHGYPLNSASTTGTTAMAFGGTGSAYNNKYAATPATTAFTVECLIRVGPGQSGIIAGFSAGGTTDRLLYVDAAWHHLTASVGPITGTGALAAGGLRLSLDGTVTSTSAVTAAIASTGVWRWGGTPLLLPLTTWPAAPGNPYLTGTLDELAVYDKQLTDQDDLWRVYGNY</sequence>
<accession>A0A919NQW7</accession>
<comment type="caution">
    <text evidence="1">The sequence shown here is derived from an EMBL/GenBank/DDBJ whole genome shotgun (WGS) entry which is preliminary data.</text>
</comment>
<dbReference type="Pfam" id="PF13385">
    <property type="entry name" value="Laminin_G_3"/>
    <property type="match status" value="1"/>
</dbReference>
<keyword evidence="2" id="KW-1185">Reference proteome</keyword>
<organism evidence="1 2">
    <name type="scientific">Paractinoplanes tereljensis</name>
    <dbReference type="NCBI Taxonomy" id="571912"/>
    <lineage>
        <taxon>Bacteria</taxon>
        <taxon>Bacillati</taxon>
        <taxon>Actinomycetota</taxon>
        <taxon>Actinomycetes</taxon>
        <taxon>Micromonosporales</taxon>
        <taxon>Micromonosporaceae</taxon>
        <taxon>Paractinoplanes</taxon>
    </lineage>
</organism>
<proteinExistence type="predicted"/>
<dbReference type="Proteomes" id="UP000623608">
    <property type="component" value="Unassembled WGS sequence"/>
</dbReference>